<dbReference type="Gene3D" id="3.40.50.2000">
    <property type="entry name" value="Glycogen Phosphorylase B"/>
    <property type="match status" value="1"/>
</dbReference>
<keyword evidence="8" id="KW-0472">Membrane</keyword>
<evidence type="ECO:0000256" key="5">
    <source>
        <dbReference type="ARBA" id="ARBA00022679"/>
    </source>
</evidence>
<evidence type="ECO:0000256" key="6">
    <source>
        <dbReference type="ARBA" id="ARBA00031445"/>
    </source>
</evidence>
<accession>A0ABX2IQU3</accession>
<name>A0ABX2IQU3_9RHOB</name>
<evidence type="ECO:0000256" key="3">
    <source>
        <dbReference type="ARBA" id="ARBA00012621"/>
    </source>
</evidence>
<dbReference type="RefSeq" id="WP_174137013.1">
    <property type="nucleotide sequence ID" value="NZ_JABUFE010000003.1"/>
</dbReference>
<evidence type="ECO:0000313" key="10">
    <source>
        <dbReference type="EMBL" id="NSX54725.1"/>
    </source>
</evidence>
<dbReference type="EC" id="2.4.99.12" evidence="3 8"/>
<evidence type="ECO:0000256" key="2">
    <source>
        <dbReference type="ARBA" id="ARBA00004713"/>
    </source>
</evidence>
<dbReference type="Pfam" id="PF04413">
    <property type="entry name" value="Glycos_transf_N"/>
    <property type="match status" value="1"/>
</dbReference>
<dbReference type="EMBL" id="JABUFE010000003">
    <property type="protein sequence ID" value="NSX54725.1"/>
    <property type="molecule type" value="Genomic_DNA"/>
</dbReference>
<keyword evidence="5 8" id="KW-0808">Transferase</keyword>
<dbReference type="InterPro" id="IPR038107">
    <property type="entry name" value="Glycos_transf_N_sf"/>
</dbReference>
<gene>
    <name evidence="10" type="ORF">HRQ87_07895</name>
</gene>
<dbReference type="GO" id="GO:0016740">
    <property type="term" value="F:transferase activity"/>
    <property type="evidence" value="ECO:0007669"/>
    <property type="project" value="UniProtKB-KW"/>
</dbReference>
<evidence type="ECO:0000256" key="4">
    <source>
        <dbReference type="ARBA" id="ARBA00019077"/>
    </source>
</evidence>
<reference evidence="10 11" key="1">
    <citation type="submission" date="2020-06" db="EMBL/GenBank/DDBJ databases">
        <title>Sulfitobacter algicola sp. nov., isolated from green algae.</title>
        <authorList>
            <person name="Wang C."/>
        </authorList>
    </citation>
    <scope>NUCLEOTIDE SEQUENCE [LARGE SCALE GENOMIC DNA]</scope>
    <source>
        <strain evidence="10 11">1151</strain>
    </source>
</reference>
<comment type="similarity">
    <text evidence="8">Belongs to the glycosyltransferase group 1 family.</text>
</comment>
<comment type="function">
    <text evidence="1 8">Involved in lipopolysaccharide (LPS) biosynthesis. Catalyzes the transfer of 3-deoxy-D-manno-octulosonate (Kdo) residue(s) from CMP-Kdo to lipid IV(A), the tetraacyldisaccharide-1,4'-bisphosphate precursor of lipid A.</text>
</comment>
<keyword evidence="11" id="KW-1185">Reference proteome</keyword>
<feature type="domain" description="3-deoxy-D-manno-octulosonic-acid transferase N-terminal" evidence="9">
    <location>
        <begin position="26"/>
        <end position="200"/>
    </location>
</feature>
<dbReference type="Gene3D" id="3.40.50.11720">
    <property type="entry name" value="3-Deoxy-D-manno-octulosonic-acid transferase, N-terminal domain"/>
    <property type="match status" value="1"/>
</dbReference>
<evidence type="ECO:0000256" key="7">
    <source>
        <dbReference type="ARBA" id="ARBA00049183"/>
    </source>
</evidence>
<comment type="pathway">
    <text evidence="2 8">Bacterial outer membrane biogenesis; LPS core biosynthesis.</text>
</comment>
<keyword evidence="8" id="KW-0448">Lipopolysaccharide biosynthesis</keyword>
<dbReference type="InterPro" id="IPR039901">
    <property type="entry name" value="Kdotransferase"/>
</dbReference>
<dbReference type="Proteomes" id="UP000777935">
    <property type="component" value="Unassembled WGS sequence"/>
</dbReference>
<evidence type="ECO:0000259" key="9">
    <source>
        <dbReference type="Pfam" id="PF04413"/>
    </source>
</evidence>
<dbReference type="PANTHER" id="PTHR42755">
    <property type="entry name" value="3-DEOXY-MANNO-OCTULOSONATE CYTIDYLYLTRANSFERASE"/>
    <property type="match status" value="1"/>
</dbReference>
<evidence type="ECO:0000256" key="1">
    <source>
        <dbReference type="ARBA" id="ARBA00003394"/>
    </source>
</evidence>
<sequence length="417" mass="46472">MVMMYRVLISSLAPFILLFLIVKMGRFADRLGLTVPDETGARLWFHAASNGELNSARPVINALMAHRPDLRILITTNTATARDMAVNWNMARCDILLAPIDLRWAHRFLLTHWQVIGLVIVENELWPNRIATCARSGVPVAMVGARLSARSSARWAKFGTLFRTVLADVTLASAQDDASQKRLTDLGLTPEKWRTSIDLKALYQIPPVPPEYDAHKPYYDRKMTILAASTHEGEEQIMLDAFTTVQKSFSKARLILALRHPRRRDEVIAVLQKMGLPFVQHSKGQMPAEDIRVTLADTMGDMPLWYRLSGVCFVGGSLVPKGGHTPYEPIRHGCAVVHGPSRHNFAAIYERLDTVGGAILTDAENLSCDLMALLDPQVQDVLRKKAKACLPAPGDLNAMVTAIEDMTQDVRKKTRHD</sequence>
<proteinExistence type="inferred from homology"/>
<evidence type="ECO:0000256" key="8">
    <source>
        <dbReference type="RuleBase" id="RU365103"/>
    </source>
</evidence>
<dbReference type="InterPro" id="IPR007507">
    <property type="entry name" value="Glycos_transf_N"/>
</dbReference>
<comment type="caution">
    <text evidence="10">The sequence shown here is derived from an EMBL/GenBank/DDBJ whole genome shotgun (WGS) entry which is preliminary data.</text>
</comment>
<protein>
    <recommendedName>
        <fullName evidence="4 8">3-deoxy-D-manno-octulosonic acid transferase</fullName>
        <shortName evidence="8">Kdo transferase</shortName>
        <ecNumber evidence="3 8">2.4.99.12</ecNumber>
    </recommendedName>
    <alternativeName>
        <fullName evidence="6 8">Lipid IV(A) 3-deoxy-D-manno-octulosonic acid transferase</fullName>
    </alternativeName>
</protein>
<comment type="catalytic activity">
    <reaction evidence="7 8">
        <text>lipid IVA (E. coli) + CMP-3-deoxy-beta-D-manno-octulosonate = alpha-Kdo-(2-&gt;6)-lipid IVA (E. coli) + CMP + H(+)</text>
        <dbReference type="Rhea" id="RHEA:28066"/>
        <dbReference type="ChEBI" id="CHEBI:15378"/>
        <dbReference type="ChEBI" id="CHEBI:58603"/>
        <dbReference type="ChEBI" id="CHEBI:60364"/>
        <dbReference type="ChEBI" id="CHEBI:60377"/>
        <dbReference type="ChEBI" id="CHEBI:85987"/>
        <dbReference type="EC" id="2.4.99.12"/>
    </reaction>
</comment>
<dbReference type="PANTHER" id="PTHR42755:SF1">
    <property type="entry name" value="3-DEOXY-D-MANNO-OCTULOSONIC ACID TRANSFERASE, MITOCHONDRIAL-RELATED"/>
    <property type="match status" value="1"/>
</dbReference>
<organism evidence="10 11">
    <name type="scientific">Parasulfitobacter algicola</name>
    <dbReference type="NCBI Taxonomy" id="2614809"/>
    <lineage>
        <taxon>Bacteria</taxon>
        <taxon>Pseudomonadati</taxon>
        <taxon>Pseudomonadota</taxon>
        <taxon>Alphaproteobacteria</taxon>
        <taxon>Rhodobacterales</taxon>
        <taxon>Roseobacteraceae</taxon>
        <taxon>Parasulfitobacter</taxon>
    </lineage>
</organism>
<comment type="subcellular location">
    <subcellularLocation>
        <location evidence="8">Cell membrane</location>
    </subcellularLocation>
</comment>
<evidence type="ECO:0000313" key="11">
    <source>
        <dbReference type="Proteomes" id="UP000777935"/>
    </source>
</evidence>
<keyword evidence="8" id="KW-1003">Cell membrane</keyword>